<evidence type="ECO:0000256" key="4">
    <source>
        <dbReference type="PIRSR" id="PIRSR000429-1"/>
    </source>
</evidence>
<feature type="active site" description="Acyl-thioester intermediate" evidence="4">
    <location>
        <position position="92"/>
    </location>
</feature>
<accession>A0A318LNA4</accession>
<proteinExistence type="inferred from homology"/>
<dbReference type="PIRSF" id="PIRSF000429">
    <property type="entry name" value="Ac-CoA_Ac_transf"/>
    <property type="match status" value="1"/>
</dbReference>
<dbReference type="PROSITE" id="PS00737">
    <property type="entry name" value="THIOLASE_2"/>
    <property type="match status" value="1"/>
</dbReference>
<keyword evidence="2 5" id="KW-0808">Transferase</keyword>
<evidence type="ECO:0000256" key="2">
    <source>
        <dbReference type="ARBA" id="ARBA00022679"/>
    </source>
</evidence>
<dbReference type="PROSITE" id="PS00099">
    <property type="entry name" value="THIOLASE_3"/>
    <property type="match status" value="1"/>
</dbReference>
<dbReference type="InterPro" id="IPR020613">
    <property type="entry name" value="Thiolase_CS"/>
</dbReference>
<comment type="similarity">
    <text evidence="1 5">Belongs to the thiolase-like superfamily. Thiolase family.</text>
</comment>
<reference evidence="8 9" key="1">
    <citation type="submission" date="2016-07" db="EMBL/GenBank/DDBJ databases">
        <title>Draft genome sequence of Prauserella sp. YIM 121212, isolated from alkaline soil.</title>
        <authorList>
            <person name="Ruckert C."/>
            <person name="Albersmeier A."/>
            <person name="Jiang C.-L."/>
            <person name="Jiang Y."/>
            <person name="Kalinowski J."/>
            <person name="Schneider O."/>
            <person name="Winkler A."/>
            <person name="Zotchev S.B."/>
        </authorList>
    </citation>
    <scope>NUCLEOTIDE SEQUENCE [LARGE SCALE GENOMIC DNA]</scope>
    <source>
        <strain evidence="8 9">YIM 121212</strain>
    </source>
</reference>
<dbReference type="NCBIfam" id="TIGR01930">
    <property type="entry name" value="AcCoA-C-Actrans"/>
    <property type="match status" value="1"/>
</dbReference>
<dbReference type="InterPro" id="IPR016039">
    <property type="entry name" value="Thiolase-like"/>
</dbReference>
<evidence type="ECO:0000259" key="6">
    <source>
        <dbReference type="Pfam" id="PF00108"/>
    </source>
</evidence>
<dbReference type="Proteomes" id="UP000247892">
    <property type="component" value="Unassembled WGS sequence"/>
</dbReference>
<evidence type="ECO:0000313" key="8">
    <source>
        <dbReference type="EMBL" id="PXY33865.1"/>
    </source>
</evidence>
<organism evidence="8 9">
    <name type="scientific">Prauserella flavalba</name>
    <dbReference type="NCBI Taxonomy" id="1477506"/>
    <lineage>
        <taxon>Bacteria</taxon>
        <taxon>Bacillati</taxon>
        <taxon>Actinomycetota</taxon>
        <taxon>Actinomycetes</taxon>
        <taxon>Pseudonocardiales</taxon>
        <taxon>Pseudonocardiaceae</taxon>
        <taxon>Prauserella</taxon>
    </lineage>
</organism>
<protein>
    <submittedName>
        <fullName evidence="8">Acetyl-CoA acetyltransferase</fullName>
    </submittedName>
</protein>
<evidence type="ECO:0000313" key="9">
    <source>
        <dbReference type="Proteomes" id="UP000247892"/>
    </source>
</evidence>
<gene>
    <name evidence="8" type="ORF">BA062_16695</name>
</gene>
<sequence length="403" mass="42296">MSTEAFIYEAIRTPRGRNKGGSLHGTKPIDLVVGLIDELKARHPNLDPALIDDIILGVVSPVGDQGADIARAAAMAAGLPDTVAGVQLNRFCASGLEAVNQAAQKVRAGWDNLLIGGGVESMSRVPMGSDGGPMFTDPATNYDTYFVPQGIGADLIATIEGFSREDVDAFAVRSQDLAEKAWAGGYFAKSVVPVKDMNGVTILDHDEHRRPGSTVESLGKLKPAFEGIGEMGGFDAVALQKYHSVEKINHVHTGGNSSGIVDGAALVLVGNEEVGKTIGIEPRARIVATAVTGTDPTIMLTGPTPATQKVLKKAGLTVDDIDLFELNEAFASVVLKWMKDLKLPDEKVNVNGGAIAMGHPLGATGAMILGTMVDELERRQARRALVTLCIGGGMGLATIIERV</sequence>
<evidence type="ECO:0000256" key="1">
    <source>
        <dbReference type="ARBA" id="ARBA00010982"/>
    </source>
</evidence>
<dbReference type="NCBIfam" id="NF006090">
    <property type="entry name" value="PRK08242.1"/>
    <property type="match status" value="1"/>
</dbReference>
<dbReference type="PROSITE" id="PS00098">
    <property type="entry name" value="THIOLASE_1"/>
    <property type="match status" value="1"/>
</dbReference>
<dbReference type="Pfam" id="PF00108">
    <property type="entry name" value="Thiolase_N"/>
    <property type="match status" value="1"/>
</dbReference>
<dbReference type="EMBL" id="MASU01000006">
    <property type="protein sequence ID" value="PXY33865.1"/>
    <property type="molecule type" value="Genomic_DNA"/>
</dbReference>
<dbReference type="PANTHER" id="PTHR43365:SF1">
    <property type="entry name" value="ACETYL-COA C-ACYLTRANSFERASE"/>
    <property type="match status" value="1"/>
</dbReference>
<feature type="domain" description="Thiolase N-terminal" evidence="6">
    <location>
        <begin position="6"/>
        <end position="229"/>
    </location>
</feature>
<dbReference type="OrthoDB" id="9764638at2"/>
<feature type="active site" description="Proton acceptor" evidence="4">
    <location>
        <position position="389"/>
    </location>
</feature>
<name>A0A318LNA4_9PSEU</name>
<dbReference type="InterPro" id="IPR020616">
    <property type="entry name" value="Thiolase_N"/>
</dbReference>
<dbReference type="RefSeq" id="WP_110337745.1">
    <property type="nucleotide sequence ID" value="NZ_JBHVKT010000020.1"/>
</dbReference>
<comment type="caution">
    <text evidence="8">The sequence shown here is derived from an EMBL/GenBank/DDBJ whole genome shotgun (WGS) entry which is preliminary data.</text>
</comment>
<dbReference type="InterPro" id="IPR020617">
    <property type="entry name" value="Thiolase_C"/>
</dbReference>
<keyword evidence="9" id="KW-1185">Reference proteome</keyword>
<dbReference type="InterPro" id="IPR020610">
    <property type="entry name" value="Thiolase_AS"/>
</dbReference>
<evidence type="ECO:0000256" key="5">
    <source>
        <dbReference type="RuleBase" id="RU003557"/>
    </source>
</evidence>
<dbReference type="GO" id="GO:0016747">
    <property type="term" value="F:acyltransferase activity, transferring groups other than amino-acyl groups"/>
    <property type="evidence" value="ECO:0007669"/>
    <property type="project" value="InterPro"/>
</dbReference>
<dbReference type="Gene3D" id="3.40.47.10">
    <property type="match status" value="2"/>
</dbReference>
<dbReference type="Pfam" id="PF02803">
    <property type="entry name" value="Thiolase_C"/>
    <property type="match status" value="1"/>
</dbReference>
<evidence type="ECO:0000256" key="3">
    <source>
        <dbReference type="ARBA" id="ARBA00023315"/>
    </source>
</evidence>
<dbReference type="SUPFAM" id="SSF53901">
    <property type="entry name" value="Thiolase-like"/>
    <property type="match status" value="2"/>
</dbReference>
<evidence type="ECO:0000259" key="7">
    <source>
        <dbReference type="Pfam" id="PF02803"/>
    </source>
</evidence>
<feature type="active site" description="Proton acceptor" evidence="4">
    <location>
        <position position="359"/>
    </location>
</feature>
<dbReference type="AlphaFoldDB" id="A0A318LNA4"/>
<keyword evidence="3 5" id="KW-0012">Acyltransferase</keyword>
<dbReference type="InterPro" id="IPR020615">
    <property type="entry name" value="Thiolase_acyl_enz_int_AS"/>
</dbReference>
<dbReference type="InterPro" id="IPR002155">
    <property type="entry name" value="Thiolase"/>
</dbReference>
<dbReference type="PANTHER" id="PTHR43365">
    <property type="entry name" value="BLR7806 PROTEIN"/>
    <property type="match status" value="1"/>
</dbReference>
<dbReference type="CDD" id="cd00751">
    <property type="entry name" value="thiolase"/>
    <property type="match status" value="1"/>
</dbReference>
<feature type="domain" description="Thiolase C-terminal" evidence="7">
    <location>
        <begin position="281"/>
        <end position="402"/>
    </location>
</feature>